<evidence type="ECO:0008006" key="8">
    <source>
        <dbReference type="Google" id="ProtNLM"/>
    </source>
</evidence>
<dbReference type="EMBL" id="CP011371">
    <property type="protein sequence ID" value="AKJ29392.1"/>
    <property type="molecule type" value="Genomic_DNA"/>
</dbReference>
<evidence type="ECO:0000313" key="7">
    <source>
        <dbReference type="Proteomes" id="UP000035352"/>
    </source>
</evidence>
<dbReference type="InterPro" id="IPR006531">
    <property type="entry name" value="Gp5/Vgr_OB"/>
</dbReference>
<name>A0A0G3BJ46_9BURK</name>
<dbReference type="AlphaFoldDB" id="A0A0G3BJ46"/>
<organism evidence="6 7">
    <name type="scientific">Caldimonas brevitalea</name>
    <dbReference type="NCBI Taxonomy" id="413882"/>
    <lineage>
        <taxon>Bacteria</taxon>
        <taxon>Pseudomonadati</taxon>
        <taxon>Pseudomonadota</taxon>
        <taxon>Betaproteobacteria</taxon>
        <taxon>Burkholderiales</taxon>
        <taxon>Sphaerotilaceae</taxon>
        <taxon>Caldimonas</taxon>
    </lineage>
</organism>
<evidence type="ECO:0000313" key="6">
    <source>
        <dbReference type="EMBL" id="AKJ29392.1"/>
    </source>
</evidence>
<dbReference type="InterPro" id="IPR037026">
    <property type="entry name" value="Vgr_OB-fold_dom_sf"/>
</dbReference>
<dbReference type="InterPro" id="IPR028244">
    <property type="entry name" value="T6SS_Rhs_Vgr_dom"/>
</dbReference>
<dbReference type="PATRIC" id="fig|413882.6.peg.2819"/>
<dbReference type="Gene3D" id="4.10.220.110">
    <property type="match status" value="1"/>
</dbReference>
<feature type="domain" description="Gp5/Type VI secretion system Vgr protein OB-fold" evidence="3">
    <location>
        <begin position="407"/>
        <end position="470"/>
    </location>
</feature>
<protein>
    <recommendedName>
        <fullName evidence="8">Type VI secretion system tip protein VgrG</fullName>
    </recommendedName>
</protein>
<dbReference type="InterPro" id="IPR017847">
    <property type="entry name" value="T6SS_RhsGE_Vgr_subset"/>
</dbReference>
<dbReference type="KEGG" id="pbh:AAW51_2701"/>
<evidence type="ECO:0000259" key="5">
    <source>
        <dbReference type="Pfam" id="PF13296"/>
    </source>
</evidence>
<evidence type="ECO:0000256" key="1">
    <source>
        <dbReference type="ARBA" id="ARBA00005558"/>
    </source>
</evidence>
<dbReference type="Pfam" id="PF04717">
    <property type="entry name" value="Phage_base_V"/>
    <property type="match status" value="1"/>
</dbReference>
<dbReference type="SUPFAM" id="SSF69255">
    <property type="entry name" value="gp5 N-terminal domain-like"/>
    <property type="match status" value="1"/>
</dbReference>
<comment type="similarity">
    <text evidence="1">Belongs to the VgrG protein family.</text>
</comment>
<dbReference type="InterPro" id="IPR006533">
    <property type="entry name" value="T6SS_Vgr_RhsGE"/>
</dbReference>
<evidence type="ECO:0000259" key="4">
    <source>
        <dbReference type="Pfam" id="PF10106"/>
    </source>
</evidence>
<dbReference type="NCBIfam" id="TIGR01646">
    <property type="entry name" value="vgr_GE"/>
    <property type="match status" value="1"/>
</dbReference>
<feature type="domain" description="DUF2345" evidence="4">
    <location>
        <begin position="641"/>
        <end position="787"/>
    </location>
</feature>
<feature type="compositionally biased region" description="Low complexity" evidence="2">
    <location>
        <begin position="897"/>
        <end position="909"/>
    </location>
</feature>
<accession>A0A0G3BJ46</accession>
<sequence>MSTVSPLTSLAALIEGRQHARLLRLSFPNGDGPGVELLVERLHAVESLSRDYRYTVELLSDDAKVTLEDLQGKLMCVSLVRADGSLRHFTGHVWTFKHVKTDGGLAFYEAVLVPWLFYLTLRENNRLFHHQTLQQQVQTLLADYGALPVWEWNVTGEQRQFTMCTQYAESDANVVHRRLEAAGYCYHYEHTDKGQTWVVYDSTLTASPVDGATPEVRFHSNAGAEEENAIAQWAPKRQAISAHYTVSGFDFKDPQPIHLGSASIVEQGDTPKLEQHHYEGHYGFKHHFGGEQLARQRMEEVEAHGKQYEAHGNNGFVQPGRWFKLTDHFAHSGEEAEFLILEVEHEARNNYLQGDDAVAEYRNVFRCQHKAVPWRPGQEFNSKTTLIRVPQTATVVGPEGVGSLHVDEYGRIQVQFHWDREQSGSCWVRVATHWAGGENGLISHPRVGSEAVIQFLDGNPDHPLVTGCVFNQAYMPPWKLPEQRALTGLRSRELTADGGNSPGGRSQHLLLDDTDQQIQVQARSDHQSSQLSLGHITRIETTAGRQEARGQGFELRTDGHGAVRARQGLLVTTEERVNARGHSTDMAETVARLTQGEDLHQSLSDAAKEAQAHLGGDQDDVVKALQAQTADVKGQGGNPAEGEFPEFRAPHLTLASPAGIQTTTQGSTHVVSTEHNAFTSGGHISVSAGKSWLASVKDAVRMFAYKAGMKLVAATSDIDITALKDSINLLAKLDITHTANRITITAKEEVLINGGGSYSKWSGGGVVHGTSGPWRVQATGFSHTGPASMGSPGLPQSLELPKGNLELFHEYVRSTGERVQGVKQGEFSVRDSEAAGHGGALDGKGFNAVAGVPMGIAEIVYGKDPSNTWDEGSYFGKFNWPPEPPAAAGQSMSAPASTVTGSQGSQTTVSRALRSATTAAASLASSVPAAAGAADTLSKVADTVQAVQQDGVKALVEPAVQLAQAKAMPVIAEKARGALPPGFAADLGKTLLSMPNAQHSSEPLDMGT</sequence>
<proteinExistence type="inferred from homology"/>
<dbReference type="SUPFAM" id="SSF69279">
    <property type="entry name" value="Phage tail proteins"/>
    <property type="match status" value="2"/>
</dbReference>
<evidence type="ECO:0000259" key="3">
    <source>
        <dbReference type="Pfam" id="PF04717"/>
    </source>
</evidence>
<keyword evidence="7" id="KW-1185">Reference proteome</keyword>
<dbReference type="Pfam" id="PF13296">
    <property type="entry name" value="T6SS_Vgr"/>
    <property type="match status" value="1"/>
</dbReference>
<dbReference type="InterPro" id="IPR018769">
    <property type="entry name" value="VgrG2_DUF2345"/>
</dbReference>
<feature type="domain" description="Putative type VI secretion system Rhs element associated Vgr" evidence="5">
    <location>
        <begin position="503"/>
        <end position="607"/>
    </location>
</feature>
<feature type="region of interest" description="Disordered" evidence="2">
    <location>
        <begin position="880"/>
        <end position="909"/>
    </location>
</feature>
<dbReference type="Gene3D" id="2.30.110.50">
    <property type="match status" value="1"/>
</dbReference>
<dbReference type="RefSeq" id="WP_083438276.1">
    <property type="nucleotide sequence ID" value="NZ_CP011371.1"/>
</dbReference>
<dbReference type="OrthoDB" id="1907165at2"/>
<dbReference type="Gene3D" id="3.55.50.10">
    <property type="entry name" value="Baseplate protein-like domains"/>
    <property type="match status" value="1"/>
</dbReference>
<gene>
    <name evidence="6" type="ORF">AAW51_2701</name>
</gene>
<dbReference type="SUPFAM" id="SSF69349">
    <property type="entry name" value="Phage fibre proteins"/>
    <property type="match status" value="1"/>
</dbReference>
<dbReference type="Pfam" id="PF05954">
    <property type="entry name" value="Phage_GPD"/>
    <property type="match status" value="1"/>
</dbReference>
<dbReference type="STRING" id="413882.AAW51_2701"/>
<evidence type="ECO:0000256" key="2">
    <source>
        <dbReference type="SAM" id="MobiDB-lite"/>
    </source>
</evidence>
<dbReference type="NCBIfam" id="TIGR03361">
    <property type="entry name" value="VI_Rhs_Vgr"/>
    <property type="match status" value="1"/>
</dbReference>
<reference evidence="6 7" key="1">
    <citation type="submission" date="2015-05" db="EMBL/GenBank/DDBJ databases">
        <authorList>
            <person name="Tang B."/>
            <person name="Yu Y."/>
        </authorList>
    </citation>
    <scope>NUCLEOTIDE SEQUENCE [LARGE SCALE GENOMIC DNA]</scope>
    <source>
        <strain evidence="6 7">DSM 7029</strain>
    </source>
</reference>
<dbReference type="Proteomes" id="UP000035352">
    <property type="component" value="Chromosome"/>
</dbReference>
<dbReference type="Pfam" id="PF10106">
    <property type="entry name" value="DUF2345"/>
    <property type="match status" value="1"/>
</dbReference>
<dbReference type="Gene3D" id="2.40.50.230">
    <property type="entry name" value="Gp5 N-terminal domain"/>
    <property type="match status" value="1"/>
</dbReference>